<reference evidence="2" key="1">
    <citation type="submission" date="2022-01" db="EMBL/GenBank/DDBJ databases">
        <title>Genome-Based Taxonomic Classification of the Phylum Actinobacteria.</title>
        <authorList>
            <person name="Gao Y."/>
        </authorList>
    </citation>
    <scope>NUCLEOTIDE SEQUENCE</scope>
    <source>
        <strain evidence="2">KLBMP 8922</strain>
    </source>
</reference>
<keyword evidence="1" id="KW-0732">Signal</keyword>
<keyword evidence="3" id="KW-1185">Reference proteome</keyword>
<comment type="caution">
    <text evidence="2">The sequence shown here is derived from an EMBL/GenBank/DDBJ whole genome shotgun (WGS) entry which is preliminary data.</text>
</comment>
<feature type="signal peptide" evidence="1">
    <location>
        <begin position="1"/>
        <end position="24"/>
    </location>
</feature>
<dbReference type="Proteomes" id="UP001165378">
    <property type="component" value="Unassembled WGS sequence"/>
</dbReference>
<organism evidence="2 3">
    <name type="scientific">Yinghuangia soli</name>
    <dbReference type="NCBI Taxonomy" id="2908204"/>
    <lineage>
        <taxon>Bacteria</taxon>
        <taxon>Bacillati</taxon>
        <taxon>Actinomycetota</taxon>
        <taxon>Actinomycetes</taxon>
        <taxon>Kitasatosporales</taxon>
        <taxon>Streptomycetaceae</taxon>
        <taxon>Yinghuangia</taxon>
    </lineage>
</organism>
<name>A0AA41U1K4_9ACTN</name>
<sequence length="160" mass="16188">MRYMKTKLLFLGAGALAIPLTATAPAIGSGLHFYQNQTPVISVNGNTVNATGQVAGAGTSIVADLTVNYTFPVSCFNPGKSAGPVPGQSGSGSVTTPPQVIQAVHGNASFNISATITPTAPNKACPNKSWVATVGPVTVTSATVEINSSNGGFLTYTKTF</sequence>
<evidence type="ECO:0000313" key="3">
    <source>
        <dbReference type="Proteomes" id="UP001165378"/>
    </source>
</evidence>
<dbReference type="AlphaFoldDB" id="A0AA41U1K4"/>
<gene>
    <name evidence="2" type="ORF">LZ495_10580</name>
</gene>
<dbReference type="RefSeq" id="WP_235051815.1">
    <property type="nucleotide sequence ID" value="NZ_JAKFHA010000004.1"/>
</dbReference>
<feature type="chain" id="PRO_5041272110" evidence="1">
    <location>
        <begin position="25"/>
        <end position="160"/>
    </location>
</feature>
<evidence type="ECO:0000256" key="1">
    <source>
        <dbReference type="SAM" id="SignalP"/>
    </source>
</evidence>
<protein>
    <submittedName>
        <fullName evidence="2">Uncharacterized protein</fullName>
    </submittedName>
</protein>
<proteinExistence type="predicted"/>
<accession>A0AA41U1K4</accession>
<evidence type="ECO:0000313" key="2">
    <source>
        <dbReference type="EMBL" id="MCF2527657.1"/>
    </source>
</evidence>
<dbReference type="EMBL" id="JAKFHA010000004">
    <property type="protein sequence ID" value="MCF2527657.1"/>
    <property type="molecule type" value="Genomic_DNA"/>
</dbReference>